<keyword evidence="9" id="KW-1185">Reference proteome</keyword>
<keyword evidence="2" id="KW-0560">Oxidoreductase</keyword>
<dbReference type="AlphaFoldDB" id="A0A366S9K7"/>
<dbReference type="GO" id="GO:0047837">
    <property type="term" value="F:D-xylose 1-dehydrogenase (NADP+) activity"/>
    <property type="evidence" value="ECO:0007669"/>
    <property type="project" value="UniProtKB-EC"/>
</dbReference>
<dbReference type="Proteomes" id="UP000253153">
    <property type="component" value="Unassembled WGS sequence"/>
</dbReference>
<evidence type="ECO:0000256" key="2">
    <source>
        <dbReference type="ARBA" id="ARBA00023002"/>
    </source>
</evidence>
<dbReference type="GO" id="GO:0000166">
    <property type="term" value="F:nucleotide binding"/>
    <property type="evidence" value="ECO:0007669"/>
    <property type="project" value="InterPro"/>
</dbReference>
<evidence type="ECO:0000256" key="5">
    <source>
        <dbReference type="ARBA" id="ARBA00049233"/>
    </source>
</evidence>
<dbReference type="InterPro" id="IPR050984">
    <property type="entry name" value="Gfo/Idh/MocA_domain"/>
</dbReference>
<reference evidence="8 9" key="1">
    <citation type="submission" date="2018-06" db="EMBL/GenBank/DDBJ databases">
        <title>Fusarium incarnatum-equiseti species complex species 28.</title>
        <authorList>
            <person name="Gardiner D.M."/>
        </authorList>
    </citation>
    <scope>NUCLEOTIDE SEQUENCE [LARGE SCALE GENOMIC DNA]</scope>
    <source>
        <strain evidence="8 9">FIESC_28</strain>
    </source>
</reference>
<comment type="catalytic activity">
    <reaction evidence="5">
        <text>D-xylose + NADP(+) = D-xylono-1,5-lactone + NADPH + H(+)</text>
        <dbReference type="Rhea" id="RHEA:22000"/>
        <dbReference type="ChEBI" id="CHEBI:15378"/>
        <dbReference type="ChEBI" id="CHEBI:15867"/>
        <dbReference type="ChEBI" id="CHEBI:53455"/>
        <dbReference type="ChEBI" id="CHEBI:57783"/>
        <dbReference type="ChEBI" id="CHEBI:58349"/>
        <dbReference type="EC" id="1.1.1.179"/>
    </reaction>
</comment>
<dbReference type="SUPFAM" id="SSF55347">
    <property type="entry name" value="Glyceraldehyde-3-phosphate dehydrogenase-like, C-terminal domain"/>
    <property type="match status" value="1"/>
</dbReference>
<accession>A0A366S9K7</accession>
<dbReference type="EC" id="1.1.1.179" evidence="3"/>
<dbReference type="PANTHER" id="PTHR22604:SF105">
    <property type="entry name" value="TRANS-1,2-DIHYDROBENZENE-1,2-DIOL DEHYDROGENASE"/>
    <property type="match status" value="1"/>
</dbReference>
<dbReference type="InterPro" id="IPR036291">
    <property type="entry name" value="NAD(P)-bd_dom_sf"/>
</dbReference>
<dbReference type="InterPro" id="IPR000683">
    <property type="entry name" value="Gfo/Idh/MocA-like_OxRdtase_N"/>
</dbReference>
<dbReference type="Gene3D" id="3.30.360.10">
    <property type="entry name" value="Dihydrodipicolinate Reductase, domain 2"/>
    <property type="match status" value="1"/>
</dbReference>
<name>A0A366S9K7_9HYPO</name>
<dbReference type="PANTHER" id="PTHR22604">
    <property type="entry name" value="OXIDOREDUCTASES"/>
    <property type="match status" value="1"/>
</dbReference>
<comment type="caution">
    <text evidence="8">The sequence shown here is derived from an EMBL/GenBank/DDBJ whole genome shotgun (WGS) entry which is preliminary data.</text>
</comment>
<dbReference type="OrthoDB" id="2129491at2759"/>
<feature type="domain" description="Gfo/Idh/MocA-like oxidoreductase N-terminal" evidence="6">
    <location>
        <begin position="8"/>
        <end position="133"/>
    </location>
</feature>
<dbReference type="RefSeq" id="XP_031020598.1">
    <property type="nucleotide sequence ID" value="XM_031155431.1"/>
</dbReference>
<proteinExistence type="inferred from homology"/>
<gene>
    <name evidence="8" type="ORF">FIESC28_01280</name>
</gene>
<evidence type="ECO:0000313" key="8">
    <source>
        <dbReference type="EMBL" id="RBR26007.1"/>
    </source>
</evidence>
<evidence type="ECO:0000259" key="6">
    <source>
        <dbReference type="Pfam" id="PF01408"/>
    </source>
</evidence>
<organism evidence="8 9">
    <name type="scientific">Fusarium coffeatum</name>
    <dbReference type="NCBI Taxonomy" id="231269"/>
    <lineage>
        <taxon>Eukaryota</taxon>
        <taxon>Fungi</taxon>
        <taxon>Dikarya</taxon>
        <taxon>Ascomycota</taxon>
        <taxon>Pezizomycotina</taxon>
        <taxon>Sordariomycetes</taxon>
        <taxon>Hypocreomycetidae</taxon>
        <taxon>Hypocreales</taxon>
        <taxon>Nectriaceae</taxon>
        <taxon>Fusarium</taxon>
        <taxon>Fusarium incarnatum-equiseti species complex</taxon>
    </lineage>
</organism>
<dbReference type="InterPro" id="IPR055170">
    <property type="entry name" value="GFO_IDH_MocA-like_dom"/>
</dbReference>
<evidence type="ECO:0000256" key="3">
    <source>
        <dbReference type="ARBA" id="ARBA00038984"/>
    </source>
</evidence>
<dbReference type="Gene3D" id="3.40.50.720">
    <property type="entry name" value="NAD(P)-binding Rossmann-like Domain"/>
    <property type="match status" value="1"/>
</dbReference>
<dbReference type="Pfam" id="PF22725">
    <property type="entry name" value="GFO_IDH_MocA_C3"/>
    <property type="match status" value="1"/>
</dbReference>
<dbReference type="GeneID" id="41990727"/>
<dbReference type="SUPFAM" id="SSF51735">
    <property type="entry name" value="NAD(P)-binding Rossmann-fold domains"/>
    <property type="match status" value="1"/>
</dbReference>
<feature type="domain" description="GFO/IDH/MocA-like oxidoreductase" evidence="7">
    <location>
        <begin position="151"/>
        <end position="270"/>
    </location>
</feature>
<evidence type="ECO:0000256" key="1">
    <source>
        <dbReference type="ARBA" id="ARBA00010928"/>
    </source>
</evidence>
<evidence type="ECO:0000313" key="9">
    <source>
        <dbReference type="Proteomes" id="UP000253153"/>
    </source>
</evidence>
<comment type="similarity">
    <text evidence="1">Belongs to the Gfo/Idh/MocA family.</text>
</comment>
<dbReference type="EMBL" id="QKXC01000031">
    <property type="protein sequence ID" value="RBR26007.1"/>
    <property type="molecule type" value="Genomic_DNA"/>
</dbReference>
<protein>
    <recommendedName>
        <fullName evidence="3">D-xylose 1-dehydrogenase (NADP(+), D-xylono-1,5-lactone-forming)</fullName>
        <ecNumber evidence="3">1.1.1.179</ecNumber>
    </recommendedName>
    <alternativeName>
        <fullName evidence="4">D-xylose-NADP dehydrogenase</fullName>
    </alternativeName>
</protein>
<evidence type="ECO:0000256" key="4">
    <source>
        <dbReference type="ARBA" id="ARBA00042988"/>
    </source>
</evidence>
<dbReference type="Pfam" id="PF01408">
    <property type="entry name" value="GFO_IDH_MocA"/>
    <property type="match status" value="1"/>
</dbReference>
<sequence>MSESKPTLRWGIVGTGMISSWFLSDLSIDRKDAQATHVIQAIGSSSVEKGKKFVETHIPNMNPTVYGSYEEAYQDPNVDIIYIGTPHGFHKKNCLDAISHGKNVLCEKAFTLNAREAREVLEAAKAKGVFVMEAMWTRHFPLVKMIQKMVHEEKVIGDVVRLFADFAMDQRIESLTPEHRLRDLALGAGSLLDIGIYSLTWGLLGLDAGVGEKATSPKICASQTFIEGGVEVSTSIILQYPDGKQGIITSNSKVKTPPAFCRIEGTKGHIVVEGPAAAPETFTVYMDGETEGKKYGFEKPGRGFYWEADAVAMDIAAGKTESDVMPWAETVRVMEIMDEVRRQGGTKFPQD</sequence>
<evidence type="ECO:0000259" key="7">
    <source>
        <dbReference type="Pfam" id="PF22725"/>
    </source>
</evidence>